<keyword evidence="3" id="KW-0808">Transferase</keyword>
<dbReference type="AlphaFoldDB" id="A0AAE3MCR1"/>
<feature type="transmembrane region" description="Helical" evidence="1">
    <location>
        <begin position="43"/>
        <end position="66"/>
    </location>
</feature>
<dbReference type="PANTHER" id="PTHR34220">
    <property type="entry name" value="SENSOR HISTIDINE KINASE YPDA"/>
    <property type="match status" value="1"/>
</dbReference>
<feature type="domain" description="Signal transduction histidine kinase internal region" evidence="2">
    <location>
        <begin position="161"/>
        <end position="237"/>
    </location>
</feature>
<comment type="caution">
    <text evidence="3">The sequence shown here is derived from an EMBL/GenBank/DDBJ whole genome shotgun (WGS) entry which is preliminary data.</text>
</comment>
<keyword evidence="3" id="KW-0418">Kinase</keyword>
<dbReference type="RefSeq" id="WP_301198807.1">
    <property type="nucleotide sequence ID" value="NZ_JAPDPI010000011.1"/>
</dbReference>
<gene>
    <name evidence="3" type="ORF">OM074_07335</name>
</gene>
<keyword evidence="1" id="KW-0812">Transmembrane</keyword>
<sequence>MTSAKYRIFLIPLVTVLIMASSVLAMLLFGYRNIEEVKEVFSNRIWIALLNAILTVAIFYFVVKWFNKKFDWNKNWALRFVLDAGLVIVHSYIGMTFIDLLFEFGLFGHDPKSASKEFLYIIPIAMDTLFLVLIELIMGMEEKDKLAIKIACLEKEQINTKYSALKEQLDHHFLFNNLSVLSSLIYEDVNKADHFIQDFASTYRYVLQINQRNLVSVEEELDFINNYLHLYKFRFEEGFEYKVNVKKKLDCQIPPLTLQLLVENAIKHNMVSRKHPLTLSIEAGDKCLIVKNTIQPKKEKEISTKKGQENLIEKYRLLGNRLPEFREETNEYIVIVPLLKKQDD</sequence>
<dbReference type="GO" id="GO:0016020">
    <property type="term" value="C:membrane"/>
    <property type="evidence" value="ECO:0007669"/>
    <property type="project" value="InterPro"/>
</dbReference>
<feature type="transmembrane region" description="Helical" evidence="1">
    <location>
        <begin position="118"/>
        <end position="138"/>
    </location>
</feature>
<dbReference type="InterPro" id="IPR010559">
    <property type="entry name" value="Sig_transdc_His_kin_internal"/>
</dbReference>
<feature type="transmembrane region" description="Helical" evidence="1">
    <location>
        <begin position="9"/>
        <end position="31"/>
    </location>
</feature>
<evidence type="ECO:0000313" key="3">
    <source>
        <dbReference type="EMBL" id="MCW3805436.1"/>
    </source>
</evidence>
<protein>
    <submittedName>
        <fullName evidence="3">Histidine kinase</fullName>
    </submittedName>
</protein>
<dbReference type="Proteomes" id="UP001207408">
    <property type="component" value="Unassembled WGS sequence"/>
</dbReference>
<evidence type="ECO:0000259" key="2">
    <source>
        <dbReference type="Pfam" id="PF06580"/>
    </source>
</evidence>
<dbReference type="PANTHER" id="PTHR34220:SF7">
    <property type="entry name" value="SENSOR HISTIDINE KINASE YPDA"/>
    <property type="match status" value="1"/>
</dbReference>
<keyword evidence="4" id="KW-1185">Reference proteome</keyword>
<feature type="transmembrane region" description="Helical" evidence="1">
    <location>
        <begin position="78"/>
        <end position="98"/>
    </location>
</feature>
<dbReference type="GO" id="GO:0000155">
    <property type="term" value="F:phosphorelay sensor kinase activity"/>
    <property type="evidence" value="ECO:0007669"/>
    <property type="project" value="InterPro"/>
</dbReference>
<dbReference type="EMBL" id="JAPDPI010000011">
    <property type="protein sequence ID" value="MCW3805436.1"/>
    <property type="molecule type" value="Genomic_DNA"/>
</dbReference>
<proteinExistence type="predicted"/>
<organism evidence="3 4">
    <name type="scientific">Plebeiibacterium marinum</name>
    <dbReference type="NCBI Taxonomy" id="2992111"/>
    <lineage>
        <taxon>Bacteria</taxon>
        <taxon>Pseudomonadati</taxon>
        <taxon>Bacteroidota</taxon>
        <taxon>Bacteroidia</taxon>
        <taxon>Marinilabiliales</taxon>
        <taxon>Marinilabiliaceae</taxon>
        <taxon>Plebeiibacterium</taxon>
    </lineage>
</organism>
<keyword evidence="1" id="KW-0472">Membrane</keyword>
<keyword evidence="1" id="KW-1133">Transmembrane helix</keyword>
<evidence type="ECO:0000256" key="1">
    <source>
        <dbReference type="SAM" id="Phobius"/>
    </source>
</evidence>
<accession>A0AAE3MCR1</accession>
<dbReference type="Pfam" id="PF06580">
    <property type="entry name" value="His_kinase"/>
    <property type="match status" value="1"/>
</dbReference>
<evidence type="ECO:0000313" key="4">
    <source>
        <dbReference type="Proteomes" id="UP001207408"/>
    </source>
</evidence>
<name>A0AAE3MCR1_9BACT</name>
<reference evidence="3" key="1">
    <citation type="submission" date="2022-10" db="EMBL/GenBank/DDBJ databases">
        <authorList>
            <person name="Yu W.X."/>
        </authorList>
    </citation>
    <scope>NUCLEOTIDE SEQUENCE</scope>
    <source>
        <strain evidence="3">D04</strain>
    </source>
</reference>
<dbReference type="InterPro" id="IPR050640">
    <property type="entry name" value="Bact_2-comp_sensor_kinase"/>
</dbReference>